<sequence>MEKIRERLKKKLVIGKRVFIAESADVIGDVSLGDDVSIWYNVTIRGDVNYIKIGKGSNVQDNSVIHCTLNKYPTEIGEYVTIGHGVVLHGCMINNNCLIGLGAIIMDDSVVSENSIVAAGTLIPPGKKFPPNVLIKGSPAKVVRELSDDDIESIKNYALRYIEYKNIYLSLD</sequence>
<dbReference type="AlphaFoldDB" id="D3PEG6"/>
<dbReference type="Proteomes" id="UP000001520">
    <property type="component" value="Chromosome"/>
</dbReference>
<protein>
    <submittedName>
        <fullName evidence="1">Ferripyochelin binding protein</fullName>
    </submittedName>
</protein>
<organism evidence="1 2">
    <name type="scientific">Deferribacter desulfuricans (strain DSM 14783 / JCM 11476 / NBRC 101012 / SSM1)</name>
    <dbReference type="NCBI Taxonomy" id="639282"/>
    <lineage>
        <taxon>Bacteria</taxon>
        <taxon>Pseudomonadati</taxon>
        <taxon>Deferribacterota</taxon>
        <taxon>Deferribacteres</taxon>
        <taxon>Deferribacterales</taxon>
        <taxon>Deferribacteraceae</taxon>
        <taxon>Deferribacter</taxon>
    </lineage>
</organism>
<dbReference type="HOGENOM" id="CLU_064827_7_1_0"/>
<dbReference type="CDD" id="cd04645">
    <property type="entry name" value="LbH_gamma_CA_like"/>
    <property type="match status" value="1"/>
</dbReference>
<dbReference type="PANTHER" id="PTHR13061:SF29">
    <property type="entry name" value="GAMMA CARBONIC ANHYDRASE-LIKE 1, MITOCHONDRIAL-RELATED"/>
    <property type="match status" value="1"/>
</dbReference>
<accession>D3PEG6</accession>
<dbReference type="KEGG" id="ddf:DEFDS_1529"/>
<dbReference type="Gene3D" id="2.160.10.10">
    <property type="entry name" value="Hexapeptide repeat proteins"/>
    <property type="match status" value="1"/>
</dbReference>
<dbReference type="InterPro" id="IPR001451">
    <property type="entry name" value="Hexapep"/>
</dbReference>
<dbReference type="InterPro" id="IPR011004">
    <property type="entry name" value="Trimer_LpxA-like_sf"/>
</dbReference>
<dbReference type="SUPFAM" id="SSF51161">
    <property type="entry name" value="Trimeric LpxA-like enzymes"/>
    <property type="match status" value="1"/>
</dbReference>
<dbReference type="STRING" id="639282.DEFDS_1529"/>
<reference evidence="1 2" key="1">
    <citation type="journal article" date="2010" name="DNA Res.">
        <title>Bacterial lifestyle in a deep-sea hydrothermal vent chimney revealed by the genome sequence of the thermophilic bacterium Deferribacter desulfuricans SSM1.</title>
        <authorList>
            <person name="Takaki Y."/>
            <person name="Shimamura S."/>
            <person name="Nakagawa S."/>
            <person name="Fukuhara Y."/>
            <person name="Horikawa H."/>
            <person name="Ankai A."/>
            <person name="Harada T."/>
            <person name="Hosoyama A."/>
            <person name="Oguchi A."/>
            <person name="Fukui S."/>
            <person name="Fujita N."/>
            <person name="Takami H."/>
            <person name="Takai K."/>
        </authorList>
    </citation>
    <scope>NUCLEOTIDE SEQUENCE [LARGE SCALE GENOMIC DNA]</scope>
    <source>
        <strain evidence="2">DSM 14783 / JCM 11476 / NBRC 101012 / SSM1</strain>
    </source>
</reference>
<dbReference type="InterPro" id="IPR050484">
    <property type="entry name" value="Transf_Hexapept/Carb_Anhydrase"/>
</dbReference>
<evidence type="ECO:0000313" key="2">
    <source>
        <dbReference type="Proteomes" id="UP000001520"/>
    </source>
</evidence>
<gene>
    <name evidence="1" type="ordered locus">DEFDS_1529</name>
</gene>
<evidence type="ECO:0000313" key="1">
    <source>
        <dbReference type="EMBL" id="BAI80989.1"/>
    </source>
</evidence>
<proteinExistence type="predicted"/>
<dbReference type="eggNOG" id="COG0663">
    <property type="taxonomic scope" value="Bacteria"/>
</dbReference>
<dbReference type="PANTHER" id="PTHR13061">
    <property type="entry name" value="DYNACTIN SUBUNIT P25"/>
    <property type="match status" value="1"/>
</dbReference>
<dbReference type="InterPro" id="IPR047324">
    <property type="entry name" value="LbH_gamma_CA-like"/>
</dbReference>
<name>D3PEG6_DEFDS</name>
<dbReference type="RefSeq" id="WP_013008235.1">
    <property type="nucleotide sequence ID" value="NC_013939.1"/>
</dbReference>
<keyword evidence="2" id="KW-1185">Reference proteome</keyword>
<dbReference type="EMBL" id="AP011529">
    <property type="protein sequence ID" value="BAI80989.1"/>
    <property type="molecule type" value="Genomic_DNA"/>
</dbReference>
<dbReference type="OrthoDB" id="9803036at2"/>
<dbReference type="Pfam" id="PF00132">
    <property type="entry name" value="Hexapep"/>
    <property type="match status" value="1"/>
</dbReference>